<dbReference type="PANTHER" id="PTHR12262">
    <property type="entry name" value="CCR4-NOT TRANSCRIPTION COMPLEX SUBUNIT 9"/>
    <property type="match status" value="1"/>
</dbReference>
<dbReference type="Gene3D" id="1.25.10.10">
    <property type="entry name" value="Leucine-rich Repeat Variant"/>
    <property type="match status" value="1"/>
</dbReference>
<feature type="non-terminal residue" evidence="1">
    <location>
        <position position="1"/>
    </location>
</feature>
<evidence type="ECO:0000313" key="2">
    <source>
        <dbReference type="Proteomes" id="UP000652761"/>
    </source>
</evidence>
<dbReference type="OrthoDB" id="2012683at2759"/>
<sequence length="444" mass="49805">HVRDLPRFGKLPSEVLPVIKKLPEFRRPEPIARPPSGRGTDLYCEYHKGFGHLTDQCRSLKIEIAEMLHRGIIGKDVVDGKPKERELEGDREREGKGAVLVLAGGSVGGGDSGRKRKAYASAVILGVSQPTPNMETITFSAEDAVGLSFPHNDALSIHADIDEYTVYRILIDNGAAPDVLFYDCFLKMTNLSTELKPVATPLFGFSGTPVTAEGSIRLKVTLEFSEAKARKKGGKKRHKLKWMKRPMAVPEVILELLDEELRENALRTLSNFLLGTSVSIFRRQVFLSLGERWEEDPRGYYQAGFILFHSCSTMSLLLQEVMEFLGRMTDDSLNVRAMKRLENVITLFQSVAANKETRKKFAECEIFDLCPFWFVYVSACIPNYLIPVILFKSETGVFENIQTIALSVIGILCQVPFLLRPNILDGTGRNLDYELTDLTEGQRI</sequence>
<name>A0A843W2V1_COLES</name>
<dbReference type="GO" id="GO:0006402">
    <property type="term" value="P:mRNA catabolic process"/>
    <property type="evidence" value="ECO:0007669"/>
    <property type="project" value="InterPro"/>
</dbReference>
<evidence type="ECO:0000313" key="1">
    <source>
        <dbReference type="EMBL" id="MQL98623.1"/>
    </source>
</evidence>
<dbReference type="AlphaFoldDB" id="A0A843W2V1"/>
<dbReference type="Proteomes" id="UP000652761">
    <property type="component" value="Unassembled WGS sequence"/>
</dbReference>
<accession>A0A843W2V1</accession>
<comment type="caution">
    <text evidence="1">The sequence shown here is derived from an EMBL/GenBank/DDBJ whole genome shotgun (WGS) entry which is preliminary data.</text>
</comment>
<dbReference type="InterPro" id="IPR007216">
    <property type="entry name" value="CNOT9"/>
</dbReference>
<organism evidence="1 2">
    <name type="scientific">Colocasia esculenta</name>
    <name type="common">Wild taro</name>
    <name type="synonym">Arum esculentum</name>
    <dbReference type="NCBI Taxonomy" id="4460"/>
    <lineage>
        <taxon>Eukaryota</taxon>
        <taxon>Viridiplantae</taxon>
        <taxon>Streptophyta</taxon>
        <taxon>Embryophyta</taxon>
        <taxon>Tracheophyta</taxon>
        <taxon>Spermatophyta</taxon>
        <taxon>Magnoliopsida</taxon>
        <taxon>Liliopsida</taxon>
        <taxon>Araceae</taxon>
        <taxon>Aroideae</taxon>
        <taxon>Colocasieae</taxon>
        <taxon>Colocasia</taxon>
    </lineage>
</organism>
<reference evidence="1" key="1">
    <citation type="submission" date="2017-07" db="EMBL/GenBank/DDBJ databases">
        <title>Taro Niue Genome Assembly and Annotation.</title>
        <authorList>
            <person name="Atibalentja N."/>
            <person name="Keating K."/>
            <person name="Fields C.J."/>
        </authorList>
    </citation>
    <scope>NUCLEOTIDE SEQUENCE</scope>
    <source>
        <strain evidence="1">Niue_2</strain>
        <tissue evidence="1">Leaf</tissue>
    </source>
</reference>
<dbReference type="EMBL" id="NMUH01002216">
    <property type="protein sequence ID" value="MQL98623.1"/>
    <property type="molecule type" value="Genomic_DNA"/>
</dbReference>
<dbReference type="GO" id="GO:0030014">
    <property type="term" value="C:CCR4-NOT complex"/>
    <property type="evidence" value="ECO:0007669"/>
    <property type="project" value="InterPro"/>
</dbReference>
<dbReference type="Pfam" id="PF04078">
    <property type="entry name" value="Rcd1"/>
    <property type="match status" value="1"/>
</dbReference>
<proteinExistence type="predicted"/>
<gene>
    <name evidence="1" type="ORF">Taro_031327</name>
</gene>
<dbReference type="InterPro" id="IPR011989">
    <property type="entry name" value="ARM-like"/>
</dbReference>
<protein>
    <submittedName>
        <fullName evidence="1">Uncharacterized protein</fullName>
    </submittedName>
</protein>
<keyword evidence="2" id="KW-1185">Reference proteome</keyword>